<dbReference type="EMBL" id="JAUEPO010000006">
    <property type="protein sequence ID" value="KAK3319835.1"/>
    <property type="molecule type" value="Genomic_DNA"/>
</dbReference>
<sequence>MSYLGPCKKGETNEEEKKNRGGRGRKKKRQTRVTRPQLHPCRPQTHQPIPEVPFSHARLVDRPKTQNTNRRPRPPAGTDRDPPILPCRLSHRSLNHGHRHSTSQPARTEDRSVRVHSDSPFGATDRPIFLLLSFPQTTFPSIESLLRPSIAARLSLFLIEPFFALATRRTHFDEQPAPLRSFFRTRSSTRTTAAAARCCPLLLAATHTTRDDHDDGHHCRK</sequence>
<feature type="compositionally biased region" description="Basic and acidic residues" evidence="1">
    <location>
        <begin position="107"/>
        <end position="117"/>
    </location>
</feature>
<feature type="compositionally biased region" description="Basic residues" evidence="1">
    <location>
        <begin position="20"/>
        <end position="32"/>
    </location>
</feature>
<reference evidence="2" key="2">
    <citation type="submission" date="2023-06" db="EMBL/GenBank/DDBJ databases">
        <authorList>
            <consortium name="Lawrence Berkeley National Laboratory"/>
            <person name="Haridas S."/>
            <person name="Hensen N."/>
            <person name="Bonometti L."/>
            <person name="Westerberg I."/>
            <person name="Brannstrom I.O."/>
            <person name="Guillou S."/>
            <person name="Cros-Aarteil S."/>
            <person name="Calhoun S."/>
            <person name="Kuo A."/>
            <person name="Mondo S."/>
            <person name="Pangilinan J."/>
            <person name="Riley R."/>
            <person name="Labutti K."/>
            <person name="Andreopoulos B."/>
            <person name="Lipzen A."/>
            <person name="Chen C."/>
            <person name="Yanf M."/>
            <person name="Daum C."/>
            <person name="Ng V."/>
            <person name="Clum A."/>
            <person name="Steindorff A."/>
            <person name="Ohm R."/>
            <person name="Martin F."/>
            <person name="Silar P."/>
            <person name="Natvig D."/>
            <person name="Lalanne C."/>
            <person name="Gautier V."/>
            <person name="Ament-Velasquez S.L."/>
            <person name="Kruys A."/>
            <person name="Hutchinson M.I."/>
            <person name="Powell A.J."/>
            <person name="Barry K."/>
            <person name="Miller A.N."/>
            <person name="Grigoriev I.V."/>
            <person name="Debuchy R."/>
            <person name="Gladieux P."/>
            <person name="Thoren M.H."/>
            <person name="Johannesson H."/>
        </authorList>
    </citation>
    <scope>NUCLEOTIDE SEQUENCE</scope>
    <source>
        <strain evidence="2">SMH4131-1</strain>
    </source>
</reference>
<evidence type="ECO:0000313" key="2">
    <source>
        <dbReference type="EMBL" id="KAK3319835.1"/>
    </source>
</evidence>
<gene>
    <name evidence="2" type="ORF">B0T19DRAFT_273070</name>
</gene>
<feature type="compositionally biased region" description="Basic residues" evidence="1">
    <location>
        <begin position="89"/>
        <end position="101"/>
    </location>
</feature>
<evidence type="ECO:0000313" key="3">
    <source>
        <dbReference type="Proteomes" id="UP001286456"/>
    </source>
</evidence>
<protein>
    <submittedName>
        <fullName evidence="2">Uncharacterized protein</fullName>
    </submittedName>
</protein>
<comment type="caution">
    <text evidence="2">The sequence shown here is derived from an EMBL/GenBank/DDBJ whole genome shotgun (WGS) entry which is preliminary data.</text>
</comment>
<feature type="compositionally biased region" description="Basic and acidic residues" evidence="1">
    <location>
        <begin position="8"/>
        <end position="19"/>
    </location>
</feature>
<accession>A0AAE0M5K9</accession>
<name>A0AAE0M5K9_9PEZI</name>
<evidence type="ECO:0000256" key="1">
    <source>
        <dbReference type="SAM" id="MobiDB-lite"/>
    </source>
</evidence>
<organism evidence="2 3">
    <name type="scientific">Cercophora scortea</name>
    <dbReference type="NCBI Taxonomy" id="314031"/>
    <lineage>
        <taxon>Eukaryota</taxon>
        <taxon>Fungi</taxon>
        <taxon>Dikarya</taxon>
        <taxon>Ascomycota</taxon>
        <taxon>Pezizomycotina</taxon>
        <taxon>Sordariomycetes</taxon>
        <taxon>Sordariomycetidae</taxon>
        <taxon>Sordariales</taxon>
        <taxon>Lasiosphaeriaceae</taxon>
        <taxon>Cercophora</taxon>
    </lineage>
</organism>
<dbReference type="Proteomes" id="UP001286456">
    <property type="component" value="Unassembled WGS sequence"/>
</dbReference>
<proteinExistence type="predicted"/>
<dbReference type="AlphaFoldDB" id="A0AAE0M5K9"/>
<keyword evidence="3" id="KW-1185">Reference proteome</keyword>
<reference evidence="2" key="1">
    <citation type="journal article" date="2023" name="Mol. Phylogenet. Evol.">
        <title>Genome-scale phylogeny and comparative genomics of the fungal order Sordariales.</title>
        <authorList>
            <person name="Hensen N."/>
            <person name="Bonometti L."/>
            <person name="Westerberg I."/>
            <person name="Brannstrom I.O."/>
            <person name="Guillou S."/>
            <person name="Cros-Aarteil S."/>
            <person name="Calhoun S."/>
            <person name="Haridas S."/>
            <person name="Kuo A."/>
            <person name="Mondo S."/>
            <person name="Pangilinan J."/>
            <person name="Riley R."/>
            <person name="LaButti K."/>
            <person name="Andreopoulos B."/>
            <person name="Lipzen A."/>
            <person name="Chen C."/>
            <person name="Yan M."/>
            <person name="Daum C."/>
            <person name="Ng V."/>
            <person name="Clum A."/>
            <person name="Steindorff A."/>
            <person name="Ohm R.A."/>
            <person name="Martin F."/>
            <person name="Silar P."/>
            <person name="Natvig D.O."/>
            <person name="Lalanne C."/>
            <person name="Gautier V."/>
            <person name="Ament-Velasquez S.L."/>
            <person name="Kruys A."/>
            <person name="Hutchinson M.I."/>
            <person name="Powell A.J."/>
            <person name="Barry K."/>
            <person name="Miller A.N."/>
            <person name="Grigoriev I.V."/>
            <person name="Debuchy R."/>
            <person name="Gladieux P."/>
            <person name="Hiltunen Thoren M."/>
            <person name="Johannesson H."/>
        </authorList>
    </citation>
    <scope>NUCLEOTIDE SEQUENCE</scope>
    <source>
        <strain evidence="2">SMH4131-1</strain>
    </source>
</reference>
<feature type="region of interest" description="Disordered" evidence="1">
    <location>
        <begin position="1"/>
        <end position="119"/>
    </location>
</feature>